<feature type="disulfide bond" evidence="2">
    <location>
        <begin position="77"/>
        <end position="104"/>
    </location>
</feature>
<dbReference type="InterPro" id="IPR001314">
    <property type="entry name" value="Peptidase_S1A"/>
</dbReference>
<keyword evidence="3" id="KW-0732">Signal</keyword>
<dbReference type="PANTHER" id="PTHR24252:SF7">
    <property type="entry name" value="HYALIN"/>
    <property type="match status" value="1"/>
</dbReference>
<dbReference type="SUPFAM" id="SSF51445">
    <property type="entry name" value="(Trans)glycosidases"/>
    <property type="match status" value="1"/>
</dbReference>
<keyword evidence="1 2" id="KW-1015">Disulfide bond</keyword>
<dbReference type="InterPro" id="IPR000436">
    <property type="entry name" value="Sushi_SCR_CCP_dom"/>
</dbReference>
<dbReference type="Pfam" id="PF00704">
    <property type="entry name" value="Glyco_hydro_18"/>
    <property type="match status" value="1"/>
</dbReference>
<dbReference type="SMART" id="SM00020">
    <property type="entry name" value="Tryp_SPc"/>
    <property type="match status" value="1"/>
</dbReference>
<dbReference type="Gene3D" id="3.20.20.80">
    <property type="entry name" value="Glycosidases"/>
    <property type="match status" value="1"/>
</dbReference>
<dbReference type="PROSITE" id="PS50240">
    <property type="entry name" value="TRYPSIN_DOM"/>
    <property type="match status" value="1"/>
</dbReference>
<dbReference type="InterPro" id="IPR018114">
    <property type="entry name" value="TRYPSIN_HIS"/>
</dbReference>
<dbReference type="InterPro" id="IPR035976">
    <property type="entry name" value="Sushi/SCR/CCP_sf"/>
</dbReference>
<dbReference type="SMART" id="SM00032">
    <property type="entry name" value="CCP"/>
    <property type="match status" value="3"/>
</dbReference>
<dbReference type="RefSeq" id="XP_050516962.1">
    <property type="nucleotide sequence ID" value="XM_050661005.1"/>
</dbReference>
<dbReference type="GeneID" id="126891729"/>
<dbReference type="SUPFAM" id="SSF50494">
    <property type="entry name" value="Trypsin-like serine proteases"/>
    <property type="match status" value="1"/>
</dbReference>
<evidence type="ECO:0000259" key="4">
    <source>
        <dbReference type="PROSITE" id="PS50240"/>
    </source>
</evidence>
<comment type="caution">
    <text evidence="2">Lacks conserved residue(s) required for the propagation of feature annotation.</text>
</comment>
<evidence type="ECO:0000259" key="5">
    <source>
        <dbReference type="PROSITE" id="PS50923"/>
    </source>
</evidence>
<dbReference type="InterPro" id="IPR001223">
    <property type="entry name" value="Glyco_hydro18_cat"/>
</dbReference>
<feature type="signal peptide" evidence="3">
    <location>
        <begin position="1"/>
        <end position="24"/>
    </location>
</feature>
<dbReference type="InterPro" id="IPR029070">
    <property type="entry name" value="Chitinase_insertion_sf"/>
</dbReference>
<dbReference type="CDD" id="cd00033">
    <property type="entry name" value="CCP"/>
    <property type="match status" value="2"/>
</dbReference>
<dbReference type="InterPro" id="IPR017853">
    <property type="entry name" value="GH"/>
</dbReference>
<organism evidence="6 7">
    <name type="scientific">Diabrotica virgifera virgifera</name>
    <name type="common">western corn rootworm</name>
    <dbReference type="NCBI Taxonomy" id="50390"/>
    <lineage>
        <taxon>Eukaryota</taxon>
        <taxon>Metazoa</taxon>
        <taxon>Ecdysozoa</taxon>
        <taxon>Arthropoda</taxon>
        <taxon>Hexapoda</taxon>
        <taxon>Insecta</taxon>
        <taxon>Pterygota</taxon>
        <taxon>Neoptera</taxon>
        <taxon>Endopterygota</taxon>
        <taxon>Coleoptera</taxon>
        <taxon>Polyphaga</taxon>
        <taxon>Cucujiformia</taxon>
        <taxon>Chrysomeloidea</taxon>
        <taxon>Chrysomelidae</taxon>
        <taxon>Galerucinae</taxon>
        <taxon>Diabroticina</taxon>
        <taxon>Diabroticites</taxon>
        <taxon>Diabrotica</taxon>
    </lineage>
</organism>
<proteinExistence type="predicted"/>
<dbReference type="InterPro" id="IPR043504">
    <property type="entry name" value="Peptidase_S1_PA_chymotrypsin"/>
</dbReference>
<dbReference type="Proteomes" id="UP001652700">
    <property type="component" value="Unplaced"/>
</dbReference>
<evidence type="ECO:0000256" key="3">
    <source>
        <dbReference type="SAM" id="SignalP"/>
    </source>
</evidence>
<feature type="domain" description="Sushi" evidence="5">
    <location>
        <begin position="41"/>
        <end position="106"/>
    </location>
</feature>
<evidence type="ECO:0008006" key="8">
    <source>
        <dbReference type="Google" id="ProtNLM"/>
    </source>
</evidence>
<evidence type="ECO:0000256" key="1">
    <source>
        <dbReference type="ARBA" id="ARBA00023157"/>
    </source>
</evidence>
<sequence>MVVKGVLFCLWFVFLGLTTATLESFPNSTRSTIRKRRQSSLECTLPPQLENGRWLVTEVDVKPGDKVDFNSIIRLECHEGYQLYPDIRLQICDSYWNEKKLPTCKKKCPPFYSTATTTLTCKDINNEAVPCDKAVNGTYLTYNCNDYHEIPPGGSNILYCDDGVWDFPKPICQPICGKKVKVGEATALLWGGRQANAFEFPWVIAVFKISGTGYENICGGTLISRRVVITAAHCVTDTYGNALDQNKFQVAAGKVYNAFGDKRDVHAQYRKISKVIVNDGYRGETQKYIADVALLITQELFKLDPIVQPICMDNMDSVHLTNYQIGEVAGWGLTEEEEPSEILKAIRIPYKDSATCAKELPPSWEEVYNIFDKICAGRQNENIAVCKGDSGSGLVFKNREDNRYYLQGIVSIAPTLQNSQCNYQTNALYTSVQFYYSFITREMSKYFIEDCILPPYPKNGKWFLEGGVEKKPGDIVLSSTILRFSCNTRYILSTISAYNDCHSYYSHPTCLRICPKPLLPSGTQMLCKNSKDQYIDCTDIADGSSITFTCPNGFVSDRGTSTSTSIVDWVTIKTLDAYNTLFLKVKDSQLYPGYDWKKEDLNLNRETVIRSWLGAGLSKNKLIMGVELYPIKFTYMNANNTKENPKVVIHGYDERRCPDYRLLQINWAIKRDNNTENDYVYGHLLNAWVGWNDADYIFSKGRYVKYKRLGGFAVFNIEQDDYKGVCGEKLVLLKGLLKGFGLSDNSFIRQKRI</sequence>
<feature type="chain" id="PRO_5046140261" description="Limulus clotting factor C-like" evidence="3">
    <location>
        <begin position="25"/>
        <end position="753"/>
    </location>
</feature>
<feature type="domain" description="Peptidase S1" evidence="4">
    <location>
        <begin position="189"/>
        <end position="444"/>
    </location>
</feature>
<dbReference type="Pfam" id="PF00089">
    <property type="entry name" value="Trypsin"/>
    <property type="match status" value="1"/>
</dbReference>
<dbReference type="PANTHER" id="PTHR24252">
    <property type="entry name" value="ACROSIN-RELATED"/>
    <property type="match status" value="1"/>
</dbReference>
<dbReference type="Gene3D" id="3.10.50.10">
    <property type="match status" value="1"/>
</dbReference>
<accession>A0ABM5L3E4</accession>
<evidence type="ECO:0000256" key="2">
    <source>
        <dbReference type="PROSITE-ProRule" id="PRU00302"/>
    </source>
</evidence>
<dbReference type="EnsemblMetazoa" id="XM_050661005.1">
    <property type="protein sequence ID" value="XP_050516962.1"/>
    <property type="gene ID" value="LOC126891729"/>
</dbReference>
<feature type="domain" description="Sushi" evidence="5">
    <location>
        <begin position="119"/>
        <end position="174"/>
    </location>
</feature>
<reference evidence="6" key="1">
    <citation type="submission" date="2025-05" db="UniProtKB">
        <authorList>
            <consortium name="EnsemblMetazoa"/>
        </authorList>
    </citation>
    <scope>IDENTIFICATION</scope>
</reference>
<protein>
    <recommendedName>
        <fullName evidence="8">Limulus clotting factor C-like</fullName>
    </recommendedName>
</protein>
<keyword evidence="2" id="KW-0768">Sushi</keyword>
<dbReference type="Gene3D" id="2.40.10.10">
    <property type="entry name" value="Trypsin-like serine proteases"/>
    <property type="match status" value="1"/>
</dbReference>
<dbReference type="SUPFAM" id="SSF57535">
    <property type="entry name" value="Complement control module/SCR domain"/>
    <property type="match status" value="2"/>
</dbReference>
<dbReference type="PROSITE" id="PS50923">
    <property type="entry name" value="SUSHI"/>
    <property type="match status" value="2"/>
</dbReference>
<dbReference type="InterPro" id="IPR009003">
    <property type="entry name" value="Peptidase_S1_PA"/>
</dbReference>
<name>A0ABM5L3E4_DIAVI</name>
<dbReference type="PRINTS" id="PR00722">
    <property type="entry name" value="CHYMOTRYPSIN"/>
</dbReference>
<dbReference type="InterPro" id="IPR001254">
    <property type="entry name" value="Trypsin_dom"/>
</dbReference>
<keyword evidence="7" id="KW-1185">Reference proteome</keyword>
<evidence type="ECO:0000313" key="7">
    <source>
        <dbReference type="Proteomes" id="UP001652700"/>
    </source>
</evidence>
<dbReference type="CDD" id="cd00190">
    <property type="entry name" value="Tryp_SPc"/>
    <property type="match status" value="1"/>
</dbReference>
<evidence type="ECO:0000313" key="6">
    <source>
        <dbReference type="EnsemblMetazoa" id="XP_050516962.1"/>
    </source>
</evidence>
<dbReference type="Pfam" id="PF00084">
    <property type="entry name" value="Sushi"/>
    <property type="match status" value="1"/>
</dbReference>
<dbReference type="PROSITE" id="PS00134">
    <property type="entry name" value="TRYPSIN_HIS"/>
    <property type="match status" value="1"/>
</dbReference>
<dbReference type="Gene3D" id="2.10.70.10">
    <property type="entry name" value="Complement Module, domain 1"/>
    <property type="match status" value="2"/>
</dbReference>